<protein>
    <recommendedName>
        <fullName evidence="3">DUF4440 domain-containing protein</fullName>
    </recommendedName>
</protein>
<evidence type="ECO:0000313" key="2">
    <source>
        <dbReference type="Proteomes" id="UP000520814"/>
    </source>
</evidence>
<gene>
    <name evidence="1" type="ORF">HNQ39_001161</name>
</gene>
<keyword evidence="2" id="KW-1185">Reference proteome</keyword>
<proteinExistence type="predicted"/>
<reference evidence="1 2" key="1">
    <citation type="submission" date="2020-08" db="EMBL/GenBank/DDBJ databases">
        <title>Genomic Encyclopedia of Type Strains, Phase IV (KMG-IV): sequencing the most valuable type-strain genomes for metagenomic binning, comparative biology and taxonomic classification.</title>
        <authorList>
            <person name="Goeker M."/>
        </authorList>
    </citation>
    <scope>NUCLEOTIDE SEQUENCE [LARGE SCALE GENOMIC DNA]</scope>
    <source>
        <strain evidence="1 2">DSM 23562</strain>
    </source>
</reference>
<organism evidence="1 2">
    <name type="scientific">Armatimonas rosea</name>
    <dbReference type="NCBI Taxonomy" id="685828"/>
    <lineage>
        <taxon>Bacteria</taxon>
        <taxon>Bacillati</taxon>
        <taxon>Armatimonadota</taxon>
        <taxon>Armatimonadia</taxon>
        <taxon>Armatimonadales</taxon>
        <taxon>Armatimonadaceae</taxon>
        <taxon>Armatimonas</taxon>
    </lineage>
</organism>
<evidence type="ECO:0008006" key="3">
    <source>
        <dbReference type="Google" id="ProtNLM"/>
    </source>
</evidence>
<dbReference type="EMBL" id="JACHGW010000001">
    <property type="protein sequence ID" value="MBB6049399.1"/>
    <property type="molecule type" value="Genomic_DNA"/>
</dbReference>
<evidence type="ECO:0000313" key="1">
    <source>
        <dbReference type="EMBL" id="MBB6049399.1"/>
    </source>
</evidence>
<sequence length="149" mass="16710">MQTTTPMEFEELITRWIQSVHHGGGPAFRKSVGPNFSFKWGGEELFGERGIKEFARHCDTLKGAKYRTLGYGQNVSPPFAGVTLREELVRQQGGASVSTLACWKLNWQRLEAGWKLIGVTKIRENQLPGSPQFCIAEGLPQVALPPRRR</sequence>
<dbReference type="AlphaFoldDB" id="A0A7W9W4G3"/>
<comment type="caution">
    <text evidence="1">The sequence shown here is derived from an EMBL/GenBank/DDBJ whole genome shotgun (WGS) entry which is preliminary data.</text>
</comment>
<accession>A0A7W9W4G3</accession>
<dbReference type="Proteomes" id="UP000520814">
    <property type="component" value="Unassembled WGS sequence"/>
</dbReference>
<dbReference type="RefSeq" id="WP_184193007.1">
    <property type="nucleotide sequence ID" value="NZ_JACHGW010000001.1"/>
</dbReference>
<name>A0A7W9W4G3_ARMRO</name>